<evidence type="ECO:0000256" key="1">
    <source>
        <dbReference type="ARBA" id="ARBA00004141"/>
    </source>
</evidence>
<evidence type="ECO:0000313" key="7">
    <source>
        <dbReference type="EMBL" id="OEE79222.1"/>
    </source>
</evidence>
<dbReference type="EMBL" id="AJYW02000028">
    <property type="protein sequence ID" value="OEE79222.1"/>
    <property type="molecule type" value="Genomic_DNA"/>
</dbReference>
<keyword evidence="4 5" id="KW-0472">Membrane</keyword>
<proteinExistence type="predicted"/>
<dbReference type="PANTHER" id="PTHR22911">
    <property type="entry name" value="ACYL-MALONYL CONDENSING ENZYME-RELATED"/>
    <property type="match status" value="1"/>
</dbReference>
<comment type="caution">
    <text evidence="7">The sequence shown here is derived from an EMBL/GenBank/DDBJ whole genome shotgun (WGS) entry which is preliminary data.</text>
</comment>
<feature type="transmembrane region" description="Helical" evidence="5">
    <location>
        <begin position="295"/>
        <end position="314"/>
    </location>
</feature>
<keyword evidence="2 5" id="KW-0812">Transmembrane</keyword>
<dbReference type="SUPFAM" id="SSF103481">
    <property type="entry name" value="Multidrug resistance efflux transporter EmrE"/>
    <property type="match status" value="2"/>
</dbReference>
<dbReference type="Gene3D" id="1.10.3730.20">
    <property type="match status" value="1"/>
</dbReference>
<evidence type="ECO:0000256" key="5">
    <source>
        <dbReference type="SAM" id="Phobius"/>
    </source>
</evidence>
<dbReference type="Proteomes" id="UP000094165">
    <property type="component" value="Unassembled WGS sequence"/>
</dbReference>
<feature type="domain" description="EamA" evidence="6">
    <location>
        <begin position="170"/>
        <end position="311"/>
    </location>
</feature>
<evidence type="ECO:0000256" key="2">
    <source>
        <dbReference type="ARBA" id="ARBA00022692"/>
    </source>
</evidence>
<evidence type="ECO:0000313" key="8">
    <source>
        <dbReference type="Proteomes" id="UP000094165"/>
    </source>
</evidence>
<feature type="transmembrane region" description="Helical" evidence="5">
    <location>
        <begin position="85"/>
        <end position="106"/>
    </location>
</feature>
<accession>A0A1E5D6J0</accession>
<feature type="domain" description="EamA" evidence="6">
    <location>
        <begin position="7"/>
        <end position="156"/>
    </location>
</feature>
<dbReference type="RefSeq" id="WP_017052930.1">
    <property type="nucleotide sequence ID" value="NZ_AJYW02000028.1"/>
</dbReference>
<feature type="transmembrane region" description="Helical" evidence="5">
    <location>
        <begin position="199"/>
        <end position="217"/>
    </location>
</feature>
<dbReference type="InterPro" id="IPR037185">
    <property type="entry name" value="EmrE-like"/>
</dbReference>
<evidence type="ECO:0000256" key="3">
    <source>
        <dbReference type="ARBA" id="ARBA00022989"/>
    </source>
</evidence>
<comment type="subcellular location">
    <subcellularLocation>
        <location evidence="1">Membrane</location>
        <topology evidence="1">Multi-pass membrane protein</topology>
    </subcellularLocation>
</comment>
<dbReference type="AlphaFoldDB" id="A0A1E5D6J0"/>
<dbReference type="GO" id="GO:0016020">
    <property type="term" value="C:membrane"/>
    <property type="evidence" value="ECO:0007669"/>
    <property type="project" value="UniProtKB-SubCell"/>
</dbReference>
<dbReference type="Pfam" id="PF00892">
    <property type="entry name" value="EamA"/>
    <property type="match status" value="2"/>
</dbReference>
<feature type="transmembrane region" description="Helical" evidence="5">
    <location>
        <begin position="41"/>
        <end position="64"/>
    </location>
</feature>
<sequence length="343" mass="37748">MPNQFKPVIFMLLSTFSLSITGLLAKHLSEQISPAVLSFLRFSIPCILLFIFVIVTNLVGRNALDQHSKEHQRSGSKQWLPPKSMHFPIVIRALCIAACQICFLISLQSLSLVESVVLFSTGPLFIPLLEKLIFGVKVSIVTVFGLTITFSGVLLLAGDVSGIHFKPELLLGLMAGVFNSGSQLSLYRATKGNMTPIELNAWTFLIASLCLIPAMMMQGQGVLAQDVLSLTNADTHVFHWLVIVSLALLVINTQVFRAKAYKLVDSGSQLAPLIFTNLLFTSVWQWQFLEHTFSTHQLQGIGLIITASIINTFMPRVQAHYIRYKAAKVVSLSPKGGSPLLKL</sequence>
<gene>
    <name evidence="7" type="ORF">A130_11870</name>
</gene>
<feature type="transmembrane region" description="Helical" evidence="5">
    <location>
        <begin position="169"/>
        <end position="187"/>
    </location>
</feature>
<feature type="transmembrane region" description="Helical" evidence="5">
    <location>
        <begin position="136"/>
        <end position="157"/>
    </location>
</feature>
<evidence type="ECO:0000259" key="6">
    <source>
        <dbReference type="Pfam" id="PF00892"/>
    </source>
</evidence>
<protein>
    <recommendedName>
        <fullName evidence="6">EamA domain-containing protein</fullName>
    </recommendedName>
</protein>
<dbReference type="InterPro" id="IPR000620">
    <property type="entry name" value="EamA_dom"/>
</dbReference>
<organism evidence="7 8">
    <name type="scientific">Vibrio genomosp. F6 str. FF-238</name>
    <dbReference type="NCBI Taxonomy" id="1191298"/>
    <lineage>
        <taxon>Bacteria</taxon>
        <taxon>Pseudomonadati</taxon>
        <taxon>Pseudomonadota</taxon>
        <taxon>Gammaproteobacteria</taxon>
        <taxon>Vibrionales</taxon>
        <taxon>Vibrionaceae</taxon>
        <taxon>Vibrio</taxon>
    </lineage>
</organism>
<keyword evidence="3 5" id="KW-1133">Transmembrane helix</keyword>
<feature type="transmembrane region" description="Helical" evidence="5">
    <location>
        <begin position="270"/>
        <end position="289"/>
    </location>
</feature>
<name>A0A1E5D6J0_9VIBR</name>
<feature type="transmembrane region" description="Helical" evidence="5">
    <location>
        <begin position="237"/>
        <end position="258"/>
    </location>
</feature>
<dbReference type="PANTHER" id="PTHR22911:SF6">
    <property type="entry name" value="SOLUTE CARRIER FAMILY 35 MEMBER G1"/>
    <property type="match status" value="1"/>
</dbReference>
<keyword evidence="8" id="KW-1185">Reference proteome</keyword>
<reference evidence="7 8" key="1">
    <citation type="journal article" date="2012" name="Science">
        <title>Ecological populations of bacteria act as socially cohesive units of antibiotic production and resistance.</title>
        <authorList>
            <person name="Cordero O.X."/>
            <person name="Wildschutte H."/>
            <person name="Kirkup B."/>
            <person name="Proehl S."/>
            <person name="Ngo L."/>
            <person name="Hussain F."/>
            <person name="Le Roux F."/>
            <person name="Mincer T."/>
            <person name="Polz M.F."/>
        </authorList>
    </citation>
    <scope>NUCLEOTIDE SEQUENCE [LARGE SCALE GENOMIC DNA]</scope>
    <source>
        <strain evidence="7 8">FF-238</strain>
    </source>
</reference>
<evidence type="ECO:0000256" key="4">
    <source>
        <dbReference type="ARBA" id="ARBA00023136"/>
    </source>
</evidence>